<keyword evidence="1" id="KW-0732">Signal</keyword>
<dbReference type="AlphaFoldDB" id="A0A484ZML6"/>
<sequence length="57" mass="6058">MKKLMLGVVLGLASFGAVAQENVVEEMISTTCDDIGINDSKGMLYCKEKSAGLMVFA</sequence>
<gene>
    <name evidence="2" type="ORF">NCTC12282_04117</name>
</gene>
<evidence type="ECO:0000313" key="2">
    <source>
        <dbReference type="EMBL" id="VFS49684.1"/>
    </source>
</evidence>
<dbReference type="EMBL" id="CAADJA010000002">
    <property type="protein sequence ID" value="VFS49684.1"/>
    <property type="molecule type" value="Genomic_DNA"/>
</dbReference>
<dbReference type="Proteomes" id="UP000373449">
    <property type="component" value="Unassembled WGS sequence"/>
</dbReference>
<evidence type="ECO:0000256" key="1">
    <source>
        <dbReference type="SAM" id="SignalP"/>
    </source>
</evidence>
<dbReference type="RefSeq" id="WP_154661396.1">
    <property type="nucleotide sequence ID" value="NZ_CAADJA010000002.1"/>
</dbReference>
<reference evidence="2 3" key="1">
    <citation type="submission" date="2019-03" db="EMBL/GenBank/DDBJ databases">
        <authorList>
            <consortium name="Pathogen Informatics"/>
        </authorList>
    </citation>
    <scope>NUCLEOTIDE SEQUENCE [LARGE SCALE GENOMIC DNA]</scope>
    <source>
        <strain evidence="2 3">NCTC12282</strain>
    </source>
</reference>
<accession>A0A484ZML6</accession>
<protein>
    <submittedName>
        <fullName evidence="2">Uncharacterized protein</fullName>
    </submittedName>
</protein>
<feature type="signal peptide" evidence="1">
    <location>
        <begin position="1"/>
        <end position="19"/>
    </location>
</feature>
<name>A0A484ZML6_9GAMM</name>
<evidence type="ECO:0000313" key="3">
    <source>
        <dbReference type="Proteomes" id="UP000373449"/>
    </source>
</evidence>
<feature type="chain" id="PRO_5019796822" evidence="1">
    <location>
        <begin position="20"/>
        <end position="57"/>
    </location>
</feature>
<organism evidence="2 3">
    <name type="scientific">Budvicia aquatica</name>
    <dbReference type="NCBI Taxonomy" id="82979"/>
    <lineage>
        <taxon>Bacteria</taxon>
        <taxon>Pseudomonadati</taxon>
        <taxon>Pseudomonadota</taxon>
        <taxon>Gammaproteobacteria</taxon>
        <taxon>Enterobacterales</taxon>
        <taxon>Budviciaceae</taxon>
        <taxon>Budvicia</taxon>
    </lineage>
</organism>
<proteinExistence type="predicted"/>